<dbReference type="PANTHER" id="PTHR43798">
    <property type="entry name" value="MONOACYLGLYCEROL LIPASE"/>
    <property type="match status" value="1"/>
</dbReference>
<sequence>MDISNQPARRRQGFLRRDGFHLGYAIEGQGAPLLIPGSHIYYPRSFSRYLRQHRTLIFVDHRGFARCDRPLAPRDMQLDTILDDIEALRRHLDLGRCDVLGHSGHGYMALDYARRFPDHVGRVVLVGTGPSQAPAHMQAAQHAWETRAEPERRALLARDLPLMEADIRTAPERRFVWMCLGMAARSWYNPGYDARPLWDGVTTQMPIFDALWGETFAGYPIREALADISAPLLICMGRHDYLVAPAESWAPLLADAPGAQIAVFDRSGHTPQLEEPDAFDKRLLDFLG</sequence>
<dbReference type="Proteomes" id="UP001195941">
    <property type="component" value="Unassembled WGS sequence"/>
</dbReference>
<dbReference type="EMBL" id="JADMKU010000003">
    <property type="protein sequence ID" value="MBR9650392.1"/>
    <property type="molecule type" value="Genomic_DNA"/>
</dbReference>
<dbReference type="InterPro" id="IPR000073">
    <property type="entry name" value="AB_hydrolase_1"/>
</dbReference>
<dbReference type="Gene3D" id="3.40.50.1820">
    <property type="entry name" value="alpha/beta hydrolase"/>
    <property type="match status" value="1"/>
</dbReference>
<organism evidence="3 4">
    <name type="scientific">Thalassovita aquimarina</name>
    <dbReference type="NCBI Taxonomy" id="2785917"/>
    <lineage>
        <taxon>Bacteria</taxon>
        <taxon>Pseudomonadati</taxon>
        <taxon>Pseudomonadota</taxon>
        <taxon>Alphaproteobacteria</taxon>
        <taxon>Rhodobacterales</taxon>
        <taxon>Roseobacteraceae</taxon>
        <taxon>Thalassovita</taxon>
    </lineage>
</organism>
<reference evidence="3 4" key="1">
    <citation type="journal article" date="2021" name="Arch. Microbiol.">
        <title>Thalassobius aquimarinus sp. nov., isolated from the Sea of Japan seashore.</title>
        <authorList>
            <person name="Kurilenko V.V."/>
            <person name="Romanenko L.A."/>
            <person name="Chernysheva N.Y."/>
            <person name="Velansky P.V."/>
            <person name="Tekutyeva L.A."/>
            <person name="Isaeva M.P."/>
            <person name="Mikhailov V.V."/>
        </authorList>
    </citation>
    <scope>NUCLEOTIDE SEQUENCE [LARGE SCALE GENOMIC DNA]</scope>
    <source>
        <strain evidence="3 4">KMM 8518</strain>
    </source>
</reference>
<proteinExistence type="predicted"/>
<name>A0ABS5HNE5_9RHOB</name>
<evidence type="ECO:0000256" key="1">
    <source>
        <dbReference type="ARBA" id="ARBA00022801"/>
    </source>
</evidence>
<evidence type="ECO:0000259" key="2">
    <source>
        <dbReference type="Pfam" id="PF00561"/>
    </source>
</evidence>
<protein>
    <submittedName>
        <fullName evidence="3">Alpha/beta hydrolase</fullName>
    </submittedName>
</protein>
<dbReference type="SUPFAM" id="SSF53474">
    <property type="entry name" value="alpha/beta-Hydrolases"/>
    <property type="match status" value="1"/>
</dbReference>
<evidence type="ECO:0000313" key="4">
    <source>
        <dbReference type="Proteomes" id="UP001195941"/>
    </source>
</evidence>
<dbReference type="GO" id="GO:0016787">
    <property type="term" value="F:hydrolase activity"/>
    <property type="evidence" value="ECO:0007669"/>
    <property type="project" value="UniProtKB-KW"/>
</dbReference>
<dbReference type="RefSeq" id="WP_212699911.1">
    <property type="nucleotide sequence ID" value="NZ_JADMKU010000003.1"/>
</dbReference>
<keyword evidence="4" id="KW-1185">Reference proteome</keyword>
<feature type="domain" description="AB hydrolase-1" evidence="2">
    <location>
        <begin position="37"/>
        <end position="276"/>
    </location>
</feature>
<keyword evidence="1 3" id="KW-0378">Hydrolase</keyword>
<comment type="caution">
    <text evidence="3">The sequence shown here is derived from an EMBL/GenBank/DDBJ whole genome shotgun (WGS) entry which is preliminary data.</text>
</comment>
<evidence type="ECO:0000313" key="3">
    <source>
        <dbReference type="EMBL" id="MBR9650392.1"/>
    </source>
</evidence>
<dbReference type="Pfam" id="PF00561">
    <property type="entry name" value="Abhydrolase_1"/>
    <property type="match status" value="1"/>
</dbReference>
<accession>A0ABS5HNE5</accession>
<dbReference type="PANTHER" id="PTHR43798:SF31">
    <property type="entry name" value="AB HYDROLASE SUPERFAMILY PROTEIN YCLE"/>
    <property type="match status" value="1"/>
</dbReference>
<dbReference type="InterPro" id="IPR029058">
    <property type="entry name" value="AB_hydrolase_fold"/>
</dbReference>
<dbReference type="InterPro" id="IPR050266">
    <property type="entry name" value="AB_hydrolase_sf"/>
</dbReference>
<gene>
    <name evidence="3" type="ORF">IT775_04535</name>
</gene>